<evidence type="ECO:0000256" key="2">
    <source>
        <dbReference type="SAM" id="SignalP"/>
    </source>
</evidence>
<gene>
    <name evidence="4" type="ORF">ACFSVN_09465</name>
</gene>
<dbReference type="RefSeq" id="WP_390301507.1">
    <property type="nucleotide sequence ID" value="NZ_JBHULI010000024.1"/>
</dbReference>
<dbReference type="PROSITE" id="PS51257">
    <property type="entry name" value="PROKAR_LIPOPROTEIN"/>
    <property type="match status" value="1"/>
</dbReference>
<sequence length="182" mass="20671">MLKYIFSIALALTMLACGADQETQESEENAPEQQTQQQFQPGQSAADIEVSDEELEKFTEVSMVAQEIQRSSQQEMLAIVEEEGLDVQTYNVIAEARFNEQSDDEIDVSAEDLEKFNVASEKVEGIQQQVEGEMAESIEAEGMTMDRFMEINMALQQDQELQQRVQQMMMQNMQQQAQPQGQ</sequence>
<name>A0ABW5JIT7_9BACT</name>
<feature type="signal peptide" evidence="2">
    <location>
        <begin position="1"/>
        <end position="19"/>
    </location>
</feature>
<organism evidence="4 5">
    <name type="scientific">Gracilimonas halophila</name>
    <dbReference type="NCBI Taxonomy" id="1834464"/>
    <lineage>
        <taxon>Bacteria</taxon>
        <taxon>Pseudomonadati</taxon>
        <taxon>Balneolota</taxon>
        <taxon>Balneolia</taxon>
        <taxon>Balneolales</taxon>
        <taxon>Balneolaceae</taxon>
        <taxon>Gracilimonas</taxon>
    </lineage>
</organism>
<protein>
    <submittedName>
        <fullName evidence="4">DUF4168 domain-containing protein</fullName>
    </submittedName>
</protein>
<dbReference type="Proteomes" id="UP001597460">
    <property type="component" value="Unassembled WGS sequence"/>
</dbReference>
<feature type="domain" description="DUF4168" evidence="3">
    <location>
        <begin position="107"/>
        <end position="165"/>
    </location>
</feature>
<feature type="domain" description="DUF4168" evidence="3">
    <location>
        <begin position="32"/>
        <end position="96"/>
    </location>
</feature>
<reference evidence="5" key="1">
    <citation type="journal article" date="2019" name="Int. J. Syst. Evol. Microbiol.">
        <title>The Global Catalogue of Microorganisms (GCM) 10K type strain sequencing project: providing services to taxonomists for standard genome sequencing and annotation.</title>
        <authorList>
            <consortium name="The Broad Institute Genomics Platform"/>
            <consortium name="The Broad Institute Genome Sequencing Center for Infectious Disease"/>
            <person name="Wu L."/>
            <person name="Ma J."/>
        </authorList>
    </citation>
    <scope>NUCLEOTIDE SEQUENCE [LARGE SCALE GENOMIC DNA]</scope>
    <source>
        <strain evidence="5">KCTC 52042</strain>
    </source>
</reference>
<evidence type="ECO:0000259" key="3">
    <source>
        <dbReference type="Pfam" id="PF13767"/>
    </source>
</evidence>
<proteinExistence type="predicted"/>
<accession>A0ABW5JIT7</accession>
<feature type="compositionally biased region" description="Low complexity" evidence="1">
    <location>
        <begin position="33"/>
        <end position="43"/>
    </location>
</feature>
<keyword evidence="5" id="KW-1185">Reference proteome</keyword>
<evidence type="ECO:0000313" key="4">
    <source>
        <dbReference type="EMBL" id="MFD2532671.1"/>
    </source>
</evidence>
<dbReference type="EMBL" id="JBHULI010000024">
    <property type="protein sequence ID" value="MFD2532671.1"/>
    <property type="molecule type" value="Genomic_DNA"/>
</dbReference>
<dbReference type="InterPro" id="IPR025433">
    <property type="entry name" value="DUF4168"/>
</dbReference>
<feature type="chain" id="PRO_5047266568" evidence="2">
    <location>
        <begin position="20"/>
        <end position="182"/>
    </location>
</feature>
<feature type="region of interest" description="Disordered" evidence="1">
    <location>
        <begin position="22"/>
        <end position="47"/>
    </location>
</feature>
<dbReference type="Pfam" id="PF13767">
    <property type="entry name" value="DUF4168"/>
    <property type="match status" value="2"/>
</dbReference>
<keyword evidence="2" id="KW-0732">Signal</keyword>
<evidence type="ECO:0000256" key="1">
    <source>
        <dbReference type="SAM" id="MobiDB-lite"/>
    </source>
</evidence>
<evidence type="ECO:0000313" key="5">
    <source>
        <dbReference type="Proteomes" id="UP001597460"/>
    </source>
</evidence>
<comment type="caution">
    <text evidence="4">The sequence shown here is derived from an EMBL/GenBank/DDBJ whole genome shotgun (WGS) entry which is preliminary data.</text>
</comment>